<name>A0AA37FZF5_AERCA</name>
<proteinExistence type="predicted"/>
<dbReference type="RefSeq" id="WP_223925314.1">
    <property type="nucleotide sequence ID" value="NZ_BPND01000138.1"/>
</dbReference>
<reference evidence="1" key="1">
    <citation type="submission" date="2021-07" db="EMBL/GenBank/DDBJ databases">
        <title>Draft genome sequence of carbapenem-resistant Aeromonas spp. in Japan.</title>
        <authorList>
            <person name="Maehana S."/>
            <person name="Suzuki M."/>
            <person name="Kitasato H."/>
        </authorList>
    </citation>
    <scope>NUCLEOTIDE SEQUENCE</scope>
    <source>
        <strain evidence="1">KAM351</strain>
    </source>
</reference>
<dbReference type="EMBL" id="BPNN01000134">
    <property type="protein sequence ID" value="GJA65841.1"/>
    <property type="molecule type" value="Genomic_DNA"/>
</dbReference>
<evidence type="ECO:0000313" key="1">
    <source>
        <dbReference type="EMBL" id="GJA65841.1"/>
    </source>
</evidence>
<accession>A0AA37FZF5</accession>
<evidence type="ECO:0000313" key="2">
    <source>
        <dbReference type="Proteomes" id="UP000886934"/>
    </source>
</evidence>
<sequence length="239" mass="27266">MANMRLNANLRTVSFSKTVSVLEELELSSGKCVRRYKAVNVHLGTVDVNSNFSLIKELTEADAKNAKLWVQEQQRLVQYAYMENQKKGLIGGCPVIKRNKSDDDKYRDYYGFIPDCRVGEFIGVIINQIPLSSPIKSVESNHSLYETIIGLRKKGRLSEVFNNILNTLIEIHKKNPFTMKEWFSLFLGNKDCYLLITAASGYKQNDFEKMLQDNHRAVRLSLIKKAIKDKSPANLLIEG</sequence>
<gene>
    <name evidence="1" type="ORF">KAM351_44520</name>
</gene>
<protein>
    <submittedName>
        <fullName evidence="1">Uncharacterized protein</fullName>
    </submittedName>
</protein>
<dbReference type="Proteomes" id="UP000886934">
    <property type="component" value="Unassembled WGS sequence"/>
</dbReference>
<organism evidence="1 2">
    <name type="scientific">Aeromonas caviae</name>
    <name type="common">Aeromonas punctata</name>
    <dbReference type="NCBI Taxonomy" id="648"/>
    <lineage>
        <taxon>Bacteria</taxon>
        <taxon>Pseudomonadati</taxon>
        <taxon>Pseudomonadota</taxon>
        <taxon>Gammaproteobacteria</taxon>
        <taxon>Aeromonadales</taxon>
        <taxon>Aeromonadaceae</taxon>
        <taxon>Aeromonas</taxon>
    </lineage>
</organism>
<dbReference type="AlphaFoldDB" id="A0AA37FZF5"/>
<comment type="caution">
    <text evidence="1">The sequence shown here is derived from an EMBL/GenBank/DDBJ whole genome shotgun (WGS) entry which is preliminary data.</text>
</comment>